<dbReference type="InterPro" id="IPR029101">
    <property type="entry name" value="Sigma_reg_N"/>
</dbReference>
<accession>A0A846TED6</accession>
<feature type="domain" description="Sigma factor regulator C-terminal" evidence="2">
    <location>
        <begin position="161"/>
        <end position="325"/>
    </location>
</feature>
<evidence type="ECO:0000259" key="3">
    <source>
        <dbReference type="Pfam" id="PF13800"/>
    </source>
</evidence>
<evidence type="ECO:0000259" key="2">
    <source>
        <dbReference type="Pfam" id="PF13791"/>
    </source>
</evidence>
<dbReference type="EMBL" id="JAAVUM010000016">
    <property type="protein sequence ID" value="NKE07448.1"/>
    <property type="molecule type" value="Genomic_DNA"/>
</dbReference>
<comment type="caution">
    <text evidence="4">The sequence shown here is derived from an EMBL/GenBank/DDBJ whole genome shotgun (WGS) entry which is preliminary data.</text>
</comment>
<keyword evidence="1" id="KW-0812">Transmembrane</keyword>
<feature type="domain" description="Sigma factor regulator N-terminal" evidence="3">
    <location>
        <begin position="11"/>
        <end position="103"/>
    </location>
</feature>
<dbReference type="Pfam" id="PF13800">
    <property type="entry name" value="Sigma_reg_N"/>
    <property type="match status" value="1"/>
</dbReference>
<protein>
    <recommendedName>
        <fullName evidence="6">Sigma-M negative effector</fullName>
    </recommendedName>
</protein>
<keyword evidence="1" id="KW-1133">Transmembrane helix</keyword>
<proteinExistence type="predicted"/>
<gene>
    <name evidence="4" type="ORF">GWK17_18530</name>
</gene>
<evidence type="ECO:0008006" key="6">
    <source>
        <dbReference type="Google" id="ProtNLM"/>
    </source>
</evidence>
<dbReference type="Pfam" id="PF13791">
    <property type="entry name" value="Sigma_reg_C"/>
    <property type="match status" value="1"/>
</dbReference>
<dbReference type="RefSeq" id="WP_167833848.1">
    <property type="nucleotide sequence ID" value="NZ_JAAVUM010000016.1"/>
</dbReference>
<reference evidence="4 5" key="1">
    <citation type="submission" date="2020-03" db="EMBL/GenBank/DDBJ databases">
        <authorList>
            <person name="Sun Q."/>
        </authorList>
    </citation>
    <scope>NUCLEOTIDE SEQUENCE [LARGE SCALE GENOMIC DNA]</scope>
    <source>
        <strain evidence="4 5">KACC 21451</strain>
    </source>
</reference>
<dbReference type="InterPro" id="IPR025672">
    <property type="entry name" value="Sigma_reg_C_dom"/>
</dbReference>
<name>A0A846TED6_9BACI</name>
<dbReference type="AlphaFoldDB" id="A0A846TED6"/>
<sequence>MNMEWTKDKEKKILFKYRFALTVKVIRVILATLFFFWLYMMVVSISYHSLGLEKKHIFYSRVAMDWTQPNMWDDFGGIDSAEITPFLTQKISYPVFKMVGKEPELVGTKQLAKRLVPMYSTNQTEYLKPKNEQEYRFYLPEHPKTGNKLEANENPGVWTKLDKVHEGTVAELSFSTKKYMTPEEMLEFLKPYDLDVLWMPLYTGELKGFEPGSWSGGGNSMSVDPFGFTGGRDTGDDYNSQSKYGLDEKFTEQNKKMMLKQMKKLLENESTSYRENFLGLSHLEERYDYLMKEGFQVYGAVVTGPVKELLKLKENEQIQGANLGDMSYWNWSEE</sequence>
<keyword evidence="1" id="KW-0472">Membrane</keyword>
<organism evidence="4 5">
    <name type="scientific">Mesobacillus selenatarsenatis</name>
    <dbReference type="NCBI Taxonomy" id="388741"/>
    <lineage>
        <taxon>Bacteria</taxon>
        <taxon>Bacillati</taxon>
        <taxon>Bacillota</taxon>
        <taxon>Bacilli</taxon>
        <taxon>Bacillales</taxon>
        <taxon>Bacillaceae</taxon>
        <taxon>Mesobacillus</taxon>
    </lineage>
</organism>
<dbReference type="Proteomes" id="UP000587942">
    <property type="component" value="Unassembled WGS sequence"/>
</dbReference>
<evidence type="ECO:0000313" key="5">
    <source>
        <dbReference type="Proteomes" id="UP000587942"/>
    </source>
</evidence>
<evidence type="ECO:0000313" key="4">
    <source>
        <dbReference type="EMBL" id="NKE07448.1"/>
    </source>
</evidence>
<evidence type="ECO:0000256" key="1">
    <source>
        <dbReference type="SAM" id="Phobius"/>
    </source>
</evidence>
<feature type="transmembrane region" description="Helical" evidence="1">
    <location>
        <begin position="21"/>
        <end position="40"/>
    </location>
</feature>